<evidence type="ECO:0000256" key="1">
    <source>
        <dbReference type="PROSITE-ProRule" id="PRU00047"/>
    </source>
</evidence>
<evidence type="ECO:0000313" key="4">
    <source>
        <dbReference type="Proteomes" id="UP000237000"/>
    </source>
</evidence>
<organism evidence="3 4">
    <name type="scientific">Trema orientale</name>
    <name type="common">Charcoal tree</name>
    <name type="synonym">Celtis orientalis</name>
    <dbReference type="NCBI Taxonomy" id="63057"/>
    <lineage>
        <taxon>Eukaryota</taxon>
        <taxon>Viridiplantae</taxon>
        <taxon>Streptophyta</taxon>
        <taxon>Embryophyta</taxon>
        <taxon>Tracheophyta</taxon>
        <taxon>Spermatophyta</taxon>
        <taxon>Magnoliopsida</taxon>
        <taxon>eudicotyledons</taxon>
        <taxon>Gunneridae</taxon>
        <taxon>Pentapetalae</taxon>
        <taxon>rosids</taxon>
        <taxon>fabids</taxon>
        <taxon>Rosales</taxon>
        <taxon>Cannabaceae</taxon>
        <taxon>Trema</taxon>
    </lineage>
</organism>
<dbReference type="InterPro" id="IPR001878">
    <property type="entry name" value="Znf_CCHC"/>
</dbReference>
<keyword evidence="1" id="KW-0479">Metal-binding</keyword>
<dbReference type="AlphaFoldDB" id="A0A2P5EL18"/>
<keyword evidence="4" id="KW-1185">Reference proteome</keyword>
<dbReference type="GO" id="GO:0008270">
    <property type="term" value="F:zinc ion binding"/>
    <property type="evidence" value="ECO:0007669"/>
    <property type="project" value="UniProtKB-KW"/>
</dbReference>
<protein>
    <submittedName>
        <fullName evidence="3">Zinc finger, CCHC-type</fullName>
    </submittedName>
</protein>
<comment type="caution">
    <text evidence="3">The sequence shown here is derived from an EMBL/GenBank/DDBJ whole genome shotgun (WGS) entry which is preliminary data.</text>
</comment>
<proteinExistence type="predicted"/>
<dbReference type="GO" id="GO:0003676">
    <property type="term" value="F:nucleic acid binding"/>
    <property type="evidence" value="ECO:0007669"/>
    <property type="project" value="InterPro"/>
</dbReference>
<accession>A0A2P5EL18</accession>
<dbReference type="OrthoDB" id="1730120at2759"/>
<keyword evidence="1" id="KW-0863">Zinc-finger</keyword>
<dbReference type="InterPro" id="IPR036875">
    <property type="entry name" value="Znf_CCHC_sf"/>
</dbReference>
<evidence type="ECO:0000259" key="2">
    <source>
        <dbReference type="PROSITE" id="PS50158"/>
    </source>
</evidence>
<dbReference type="SUPFAM" id="SSF57756">
    <property type="entry name" value="Retrovirus zinc finger-like domains"/>
    <property type="match status" value="1"/>
</dbReference>
<evidence type="ECO:0000313" key="3">
    <source>
        <dbReference type="EMBL" id="PON86199.1"/>
    </source>
</evidence>
<name>A0A2P5EL18_TREOI</name>
<dbReference type="Pfam" id="PF14223">
    <property type="entry name" value="Retrotran_gag_2"/>
    <property type="match status" value="1"/>
</dbReference>
<feature type="domain" description="CCHC-type" evidence="2">
    <location>
        <begin position="105"/>
        <end position="120"/>
    </location>
</feature>
<dbReference type="EMBL" id="JXTC01000136">
    <property type="protein sequence ID" value="PON86199.1"/>
    <property type="molecule type" value="Genomic_DNA"/>
</dbReference>
<keyword evidence="1" id="KW-0862">Zinc</keyword>
<dbReference type="PROSITE" id="PS50158">
    <property type="entry name" value="ZF_CCHC"/>
    <property type="match status" value="1"/>
</dbReference>
<reference evidence="4" key="1">
    <citation type="submission" date="2016-06" db="EMBL/GenBank/DDBJ databases">
        <title>Parallel loss of symbiosis genes in relatives of nitrogen-fixing non-legume Parasponia.</title>
        <authorList>
            <person name="Van Velzen R."/>
            <person name="Holmer R."/>
            <person name="Bu F."/>
            <person name="Rutten L."/>
            <person name="Van Zeijl A."/>
            <person name="Liu W."/>
            <person name="Santuari L."/>
            <person name="Cao Q."/>
            <person name="Sharma T."/>
            <person name="Shen D."/>
            <person name="Roswanjaya Y."/>
            <person name="Wardhani T."/>
            <person name="Kalhor M.S."/>
            <person name="Jansen J."/>
            <person name="Van den Hoogen J."/>
            <person name="Gungor B."/>
            <person name="Hartog M."/>
            <person name="Hontelez J."/>
            <person name="Verver J."/>
            <person name="Yang W.-C."/>
            <person name="Schijlen E."/>
            <person name="Repin R."/>
            <person name="Schilthuizen M."/>
            <person name="Schranz E."/>
            <person name="Heidstra R."/>
            <person name="Miyata K."/>
            <person name="Fedorova E."/>
            <person name="Kohlen W."/>
            <person name="Bisseling T."/>
            <person name="Smit S."/>
            <person name="Geurts R."/>
        </authorList>
    </citation>
    <scope>NUCLEOTIDE SEQUENCE [LARGE SCALE GENOMIC DNA]</scope>
    <source>
        <strain evidence="4">cv. RG33-2</strain>
    </source>
</reference>
<dbReference type="InParanoid" id="A0A2P5EL18"/>
<gene>
    <name evidence="3" type="ORF">TorRG33x02_180730</name>
</gene>
<dbReference type="Proteomes" id="UP000237000">
    <property type="component" value="Unassembled WGS sequence"/>
</dbReference>
<sequence>MNEGTKIFDHLSVLNSIVSKLEAIGVNIEDEDKALRFIWSLPPFYEHIKPILVYGKETVVFSEVTSKLLSEERRLMGGGSNVPSESSALAVDTRKKNSEKKNIICWGCRQFGHYKRNCQKSGAGSVKISKSDDAANVSYSGDNDLIL</sequence>